<feature type="transmembrane region" description="Helical" evidence="6">
    <location>
        <begin position="270"/>
        <end position="289"/>
    </location>
</feature>
<comment type="subcellular location">
    <subcellularLocation>
        <location evidence="1">Membrane</location>
        <topology evidence="1">Multi-pass membrane protein</topology>
    </subcellularLocation>
</comment>
<dbReference type="KEGG" id="plv:ERIC2_c14930"/>
<feature type="transmembrane region" description="Helical" evidence="6">
    <location>
        <begin position="211"/>
        <end position="232"/>
    </location>
</feature>
<comment type="similarity">
    <text evidence="2">Belongs to the autoinducer-2 exporter (AI-2E) (TC 2.A.86) family.</text>
</comment>
<keyword evidence="5 6" id="KW-0472">Membrane</keyword>
<dbReference type="PANTHER" id="PTHR21716:SF62">
    <property type="entry name" value="TRANSPORT PROTEIN YDBI-RELATED"/>
    <property type="match status" value="1"/>
</dbReference>
<dbReference type="EMBL" id="CP003355">
    <property type="protein sequence ID" value="AHD05319.1"/>
    <property type="molecule type" value="Genomic_DNA"/>
</dbReference>
<accession>V9W5X1</accession>
<feature type="transmembrane region" description="Helical" evidence="6">
    <location>
        <begin position="44"/>
        <end position="64"/>
    </location>
</feature>
<name>V9W5X1_9BACL</name>
<evidence type="ECO:0000313" key="8">
    <source>
        <dbReference type="Proteomes" id="UP000029431"/>
    </source>
</evidence>
<dbReference type="eggNOG" id="COG0628">
    <property type="taxonomic scope" value="Bacteria"/>
</dbReference>
<feature type="transmembrane region" description="Helical" evidence="6">
    <location>
        <begin position="154"/>
        <end position="173"/>
    </location>
</feature>
<evidence type="ECO:0000256" key="5">
    <source>
        <dbReference type="ARBA" id="ARBA00023136"/>
    </source>
</evidence>
<dbReference type="PANTHER" id="PTHR21716">
    <property type="entry name" value="TRANSMEMBRANE PROTEIN"/>
    <property type="match status" value="1"/>
</dbReference>
<dbReference type="Proteomes" id="UP000029431">
    <property type="component" value="Chromosome"/>
</dbReference>
<sequence>MTRGKGVSLLDKMKDMFNFAVAKKLLAILFLILLFYMLSDMLNILLFTFIFSFLFYTICSLLLKLTHKWVRIPEKLMVLLVYGAFGVFVGVASYMYVPVLAKQIVSIVNIIVNFNPSDYKDAFHPKVFEMIQRVDIGSYLSSAGNYAVNTTKNIGGFLLSIFLSLILSFFFSWERRGIVKFLQRFETSKVGFIYEYYKQFGRNFVNSFGKVMQVQILISFINSILSVIMLYFMGFPQILGLGVMIFALGLVPVAGVIVSLIPLSIIGFQIGGWIHIVYVLVMITILHAFESYVLNPKLMSVKMKLPVFFTFAVLILFERLIGVWGLLIGIPLFMFFLDLVGANEPAPNKKKS</sequence>
<evidence type="ECO:0000256" key="1">
    <source>
        <dbReference type="ARBA" id="ARBA00004141"/>
    </source>
</evidence>
<dbReference type="GO" id="GO:0016020">
    <property type="term" value="C:membrane"/>
    <property type="evidence" value="ECO:0007669"/>
    <property type="project" value="UniProtKB-SubCell"/>
</dbReference>
<evidence type="ECO:0000256" key="2">
    <source>
        <dbReference type="ARBA" id="ARBA00009773"/>
    </source>
</evidence>
<protein>
    <submittedName>
        <fullName evidence="7">Putative membrane protein</fullName>
    </submittedName>
</protein>
<dbReference type="InterPro" id="IPR002549">
    <property type="entry name" value="AI-2E-like"/>
</dbReference>
<organism evidence="7 8">
    <name type="scientific">Paenibacillus larvae subsp. larvae DSM 25430</name>
    <dbReference type="NCBI Taxonomy" id="697284"/>
    <lineage>
        <taxon>Bacteria</taxon>
        <taxon>Bacillati</taxon>
        <taxon>Bacillota</taxon>
        <taxon>Bacilli</taxon>
        <taxon>Bacillales</taxon>
        <taxon>Paenibacillaceae</taxon>
        <taxon>Paenibacillus</taxon>
    </lineage>
</organism>
<keyword evidence="3 6" id="KW-0812">Transmembrane</keyword>
<feature type="transmembrane region" description="Helical" evidence="6">
    <location>
        <begin position="21"/>
        <end position="38"/>
    </location>
</feature>
<dbReference type="PATRIC" id="fig|697284.3.peg.1430"/>
<feature type="transmembrane region" description="Helical" evidence="6">
    <location>
        <begin position="238"/>
        <end position="263"/>
    </location>
</feature>
<gene>
    <name evidence="7" type="ORF">ERIC2_c14930</name>
</gene>
<proteinExistence type="inferred from homology"/>
<feature type="transmembrane region" description="Helical" evidence="6">
    <location>
        <begin position="76"/>
        <end position="97"/>
    </location>
</feature>
<keyword evidence="4 6" id="KW-1133">Transmembrane helix</keyword>
<dbReference type="Pfam" id="PF01594">
    <property type="entry name" value="AI-2E_transport"/>
    <property type="match status" value="1"/>
</dbReference>
<keyword evidence="8" id="KW-1185">Reference proteome</keyword>
<evidence type="ECO:0000256" key="6">
    <source>
        <dbReference type="SAM" id="Phobius"/>
    </source>
</evidence>
<dbReference type="HOGENOM" id="CLU_053149_0_0_9"/>
<reference evidence="7 8" key="1">
    <citation type="journal article" date="2014" name="PLoS ONE">
        <title>How to Kill the Honey Bee Larva: Genomic Potential and Virulence Mechanisms of Paenibacillus larvae.</title>
        <authorList>
            <person name="Djukic M."/>
            <person name="Brzuszkiewicz E."/>
            <person name="Funfhaus A."/>
            <person name="Voss J."/>
            <person name="Gollnow K."/>
            <person name="Poppinga L."/>
            <person name="Liesegang H."/>
            <person name="Garcia-Gonzalez E."/>
            <person name="Genersch E."/>
            <person name="Daniel R."/>
        </authorList>
    </citation>
    <scope>NUCLEOTIDE SEQUENCE [LARGE SCALE GENOMIC DNA]</scope>
    <source>
        <strain evidence="7 8">DSM 25430</strain>
    </source>
</reference>
<evidence type="ECO:0000256" key="3">
    <source>
        <dbReference type="ARBA" id="ARBA00022692"/>
    </source>
</evidence>
<feature type="transmembrane region" description="Helical" evidence="6">
    <location>
        <begin position="309"/>
        <end position="342"/>
    </location>
</feature>
<evidence type="ECO:0000313" key="7">
    <source>
        <dbReference type="EMBL" id="AHD05319.1"/>
    </source>
</evidence>
<dbReference type="AlphaFoldDB" id="V9W5X1"/>
<dbReference type="GO" id="GO:0055085">
    <property type="term" value="P:transmembrane transport"/>
    <property type="evidence" value="ECO:0007669"/>
    <property type="project" value="TreeGrafter"/>
</dbReference>
<evidence type="ECO:0000256" key="4">
    <source>
        <dbReference type="ARBA" id="ARBA00022989"/>
    </source>
</evidence>